<proteinExistence type="predicted"/>
<feature type="signal peptide" evidence="1">
    <location>
        <begin position="1"/>
        <end position="22"/>
    </location>
</feature>
<sequence length="111" mass="12329">MWRSKFAGILLWIVYLSEPGSRENLVASKPGVIFRSQKQNGIVLFFTAMPEKGTPAARSFVKNERGAIDGHLRLELSVPNSLVSEMLFGLFYSISLGGISISLSKCFQRSF</sequence>
<organism evidence="2 3">
    <name type="scientific">Araneus ventricosus</name>
    <name type="common">Orbweaver spider</name>
    <name type="synonym">Epeira ventricosa</name>
    <dbReference type="NCBI Taxonomy" id="182803"/>
    <lineage>
        <taxon>Eukaryota</taxon>
        <taxon>Metazoa</taxon>
        <taxon>Ecdysozoa</taxon>
        <taxon>Arthropoda</taxon>
        <taxon>Chelicerata</taxon>
        <taxon>Arachnida</taxon>
        <taxon>Araneae</taxon>
        <taxon>Araneomorphae</taxon>
        <taxon>Entelegynae</taxon>
        <taxon>Araneoidea</taxon>
        <taxon>Araneidae</taxon>
        <taxon>Araneus</taxon>
    </lineage>
</organism>
<evidence type="ECO:0000313" key="2">
    <source>
        <dbReference type="EMBL" id="GBM26892.1"/>
    </source>
</evidence>
<feature type="chain" id="PRO_5021231235" evidence="1">
    <location>
        <begin position="23"/>
        <end position="111"/>
    </location>
</feature>
<evidence type="ECO:0000256" key="1">
    <source>
        <dbReference type="SAM" id="SignalP"/>
    </source>
</evidence>
<gene>
    <name evidence="2" type="ORF">AVEN_264749_1</name>
</gene>
<accession>A0A4Y2ECR9</accession>
<comment type="caution">
    <text evidence="2">The sequence shown here is derived from an EMBL/GenBank/DDBJ whole genome shotgun (WGS) entry which is preliminary data.</text>
</comment>
<evidence type="ECO:0000313" key="3">
    <source>
        <dbReference type="Proteomes" id="UP000499080"/>
    </source>
</evidence>
<name>A0A4Y2ECR9_ARAVE</name>
<dbReference type="AlphaFoldDB" id="A0A4Y2ECR9"/>
<dbReference type="Proteomes" id="UP000499080">
    <property type="component" value="Unassembled WGS sequence"/>
</dbReference>
<protein>
    <submittedName>
        <fullName evidence="2">Uncharacterized protein</fullName>
    </submittedName>
</protein>
<reference evidence="2 3" key="1">
    <citation type="journal article" date="2019" name="Sci. Rep.">
        <title>Orb-weaving spider Araneus ventricosus genome elucidates the spidroin gene catalogue.</title>
        <authorList>
            <person name="Kono N."/>
            <person name="Nakamura H."/>
            <person name="Ohtoshi R."/>
            <person name="Moran D.A.P."/>
            <person name="Shinohara A."/>
            <person name="Yoshida Y."/>
            <person name="Fujiwara M."/>
            <person name="Mori M."/>
            <person name="Tomita M."/>
            <person name="Arakawa K."/>
        </authorList>
    </citation>
    <scope>NUCLEOTIDE SEQUENCE [LARGE SCALE GENOMIC DNA]</scope>
</reference>
<keyword evidence="3" id="KW-1185">Reference proteome</keyword>
<dbReference type="EMBL" id="BGPR01000572">
    <property type="protein sequence ID" value="GBM26892.1"/>
    <property type="molecule type" value="Genomic_DNA"/>
</dbReference>
<keyword evidence="1" id="KW-0732">Signal</keyword>